<dbReference type="Pfam" id="PF11292">
    <property type="entry name" value="DUF3093"/>
    <property type="match status" value="1"/>
</dbReference>
<name>A0A9W6H168_9MICO</name>
<evidence type="ECO:0000256" key="1">
    <source>
        <dbReference type="SAM" id="Phobius"/>
    </source>
</evidence>
<accession>A0A9W6H168</accession>
<feature type="transmembrane region" description="Helical" evidence="1">
    <location>
        <begin position="28"/>
        <end position="46"/>
    </location>
</feature>
<protein>
    <recommendedName>
        <fullName evidence="4">DUF3093 domain-containing protein</fullName>
    </recommendedName>
</protein>
<dbReference type="Proteomes" id="UP001142462">
    <property type="component" value="Unassembled WGS sequence"/>
</dbReference>
<keyword evidence="1" id="KW-0472">Membrane</keyword>
<keyword evidence="3" id="KW-1185">Reference proteome</keyword>
<keyword evidence="1" id="KW-1133">Transmembrane helix</keyword>
<keyword evidence="1" id="KW-0812">Transmembrane</keyword>
<sequence>MQNTVSSPNSASAAGAAAVYRERLSPSLWLLASAAIAAPMVSLVFVRLDPSIALALGAIVAVGVIALLIASSPVVEVRDGMLRAGRARIEVELLGEPAALTGDEAKAARGAGLDPRGWYLVRGGIDPVVVVPVIDPDDPVSSWTISTRTPDRLAAAVVRAQITQRSRGR</sequence>
<dbReference type="AlphaFoldDB" id="A0A9W6H168"/>
<organism evidence="2 3">
    <name type="scientific">Microbacterium barkeri</name>
    <dbReference type="NCBI Taxonomy" id="33917"/>
    <lineage>
        <taxon>Bacteria</taxon>
        <taxon>Bacillati</taxon>
        <taxon>Actinomycetota</taxon>
        <taxon>Actinomycetes</taxon>
        <taxon>Micrococcales</taxon>
        <taxon>Microbacteriaceae</taxon>
        <taxon>Microbacterium</taxon>
    </lineage>
</organism>
<dbReference type="EMBL" id="BSEJ01000001">
    <property type="protein sequence ID" value="GLJ60367.1"/>
    <property type="molecule type" value="Genomic_DNA"/>
</dbReference>
<evidence type="ECO:0000313" key="3">
    <source>
        <dbReference type="Proteomes" id="UP001142462"/>
    </source>
</evidence>
<reference evidence="2" key="1">
    <citation type="journal article" date="2014" name="Int. J. Syst. Evol. Microbiol.">
        <title>Complete genome sequence of Corynebacterium casei LMG S-19264T (=DSM 44701T), isolated from a smear-ripened cheese.</title>
        <authorList>
            <consortium name="US DOE Joint Genome Institute (JGI-PGF)"/>
            <person name="Walter F."/>
            <person name="Albersmeier A."/>
            <person name="Kalinowski J."/>
            <person name="Ruckert C."/>
        </authorList>
    </citation>
    <scope>NUCLEOTIDE SEQUENCE</scope>
    <source>
        <strain evidence="2">VKM Ac-1020</strain>
    </source>
</reference>
<gene>
    <name evidence="2" type="ORF">GCM10017576_04960</name>
</gene>
<reference evidence="2" key="2">
    <citation type="submission" date="2023-01" db="EMBL/GenBank/DDBJ databases">
        <authorList>
            <person name="Sun Q."/>
            <person name="Evtushenko L."/>
        </authorList>
    </citation>
    <scope>NUCLEOTIDE SEQUENCE</scope>
    <source>
        <strain evidence="2">VKM Ac-1020</strain>
    </source>
</reference>
<feature type="transmembrane region" description="Helical" evidence="1">
    <location>
        <begin position="52"/>
        <end position="75"/>
    </location>
</feature>
<evidence type="ECO:0000313" key="2">
    <source>
        <dbReference type="EMBL" id="GLJ60367.1"/>
    </source>
</evidence>
<dbReference type="InterPro" id="IPR021443">
    <property type="entry name" value="DUF3093"/>
</dbReference>
<evidence type="ECO:0008006" key="4">
    <source>
        <dbReference type="Google" id="ProtNLM"/>
    </source>
</evidence>
<dbReference type="RefSeq" id="WP_271172079.1">
    <property type="nucleotide sequence ID" value="NZ_BSEJ01000001.1"/>
</dbReference>
<proteinExistence type="predicted"/>
<comment type="caution">
    <text evidence="2">The sequence shown here is derived from an EMBL/GenBank/DDBJ whole genome shotgun (WGS) entry which is preliminary data.</text>
</comment>